<feature type="transmembrane region" description="Helical" evidence="3">
    <location>
        <begin position="89"/>
        <end position="108"/>
    </location>
</feature>
<dbReference type="EMBL" id="QWEH01000017">
    <property type="protein sequence ID" value="RHW29945.1"/>
    <property type="molecule type" value="Genomic_DNA"/>
</dbReference>
<sequence>MKCNKESVELMHKYLDGDLCKEEEIQLRTHLETCEACQHHFHELKRTITLIKSAEHFAAPNDFTQKVMDRLPTEKKRVTYKRWFKTHPVLTAAAIFFVLMMTGMFASWSEDGQLVVSKQEELVIQGDTVIVPEGVTVPGDVLVKNGKLLIKGTIDGNVTLVNGKLISDDETLNGDGLMASAGGVNGELETVDQMFEWMWYQLKSFFSGVFSF</sequence>
<evidence type="ECO:0000256" key="3">
    <source>
        <dbReference type="SAM" id="Phobius"/>
    </source>
</evidence>
<keyword evidence="6" id="KW-1185">Reference proteome</keyword>
<reference evidence="5 6" key="1">
    <citation type="journal article" date="2007" name="Int. J. Syst. Evol. Microbiol.">
        <title>Oceanobacillus profundus sp. nov., isolated from a deep-sea sediment core.</title>
        <authorList>
            <person name="Kim Y.G."/>
            <person name="Choi D.H."/>
            <person name="Hyun S."/>
            <person name="Cho B.C."/>
        </authorList>
    </citation>
    <scope>NUCLEOTIDE SEQUENCE [LARGE SCALE GENOMIC DNA]</scope>
    <source>
        <strain evidence="5 6">DSM 18246</strain>
    </source>
</reference>
<evidence type="ECO:0000259" key="4">
    <source>
        <dbReference type="Pfam" id="PF13490"/>
    </source>
</evidence>
<dbReference type="InterPro" id="IPR027383">
    <property type="entry name" value="Znf_put"/>
</dbReference>
<accession>A0A417YBG9</accession>
<dbReference type="OrthoDB" id="9782842at2"/>
<dbReference type="RefSeq" id="WP_118890159.1">
    <property type="nucleotide sequence ID" value="NZ_JAMAWL010000016.1"/>
</dbReference>
<dbReference type="Proteomes" id="UP000285456">
    <property type="component" value="Unassembled WGS sequence"/>
</dbReference>
<evidence type="ECO:0000313" key="5">
    <source>
        <dbReference type="EMBL" id="RHW29945.1"/>
    </source>
</evidence>
<keyword evidence="3" id="KW-0472">Membrane</keyword>
<organism evidence="5 6">
    <name type="scientific">Oceanobacillus profundus</name>
    <dbReference type="NCBI Taxonomy" id="372463"/>
    <lineage>
        <taxon>Bacteria</taxon>
        <taxon>Bacillati</taxon>
        <taxon>Bacillota</taxon>
        <taxon>Bacilli</taxon>
        <taxon>Bacillales</taxon>
        <taxon>Bacillaceae</taxon>
        <taxon>Oceanobacillus</taxon>
    </lineage>
</organism>
<feature type="domain" description="Putative zinc-finger" evidence="4">
    <location>
        <begin position="5"/>
        <end position="38"/>
    </location>
</feature>
<evidence type="ECO:0000256" key="2">
    <source>
        <dbReference type="ARBA" id="ARBA00024438"/>
    </source>
</evidence>
<comment type="similarity">
    <text evidence="1">Belongs to the zinc-associated anti-sigma factor (ZAS) superfamily. Anti-sigma-W factor family.</text>
</comment>
<dbReference type="AlphaFoldDB" id="A0A417YBG9"/>
<proteinExistence type="inferred from homology"/>
<keyword evidence="3" id="KW-0812">Transmembrane</keyword>
<gene>
    <name evidence="5" type="ORF">D1B32_18995</name>
</gene>
<name>A0A417YBG9_9BACI</name>
<protein>
    <recommendedName>
        <fullName evidence="2">Anti-sigma-W factor RsiW</fullName>
    </recommendedName>
</protein>
<evidence type="ECO:0000313" key="6">
    <source>
        <dbReference type="Proteomes" id="UP000285456"/>
    </source>
</evidence>
<comment type="caution">
    <text evidence="5">The sequence shown here is derived from an EMBL/GenBank/DDBJ whole genome shotgun (WGS) entry which is preliminary data.</text>
</comment>
<dbReference type="InterPro" id="IPR041916">
    <property type="entry name" value="Anti_sigma_zinc_sf"/>
</dbReference>
<evidence type="ECO:0000256" key="1">
    <source>
        <dbReference type="ARBA" id="ARBA00024353"/>
    </source>
</evidence>
<keyword evidence="3" id="KW-1133">Transmembrane helix</keyword>
<dbReference type="Pfam" id="PF13490">
    <property type="entry name" value="zf-HC2"/>
    <property type="match status" value="1"/>
</dbReference>
<dbReference type="Gene3D" id="1.10.10.1320">
    <property type="entry name" value="Anti-sigma factor, zinc-finger domain"/>
    <property type="match status" value="1"/>
</dbReference>